<dbReference type="EMBL" id="JAACJM010000002">
    <property type="protein sequence ID" value="KAF5374333.1"/>
    <property type="molecule type" value="Genomic_DNA"/>
</dbReference>
<name>A0A8H5LYM2_9AGAR</name>
<gene>
    <name evidence="1" type="ORF">D9758_004671</name>
</gene>
<accession>A0A8H5LYM2</accession>
<comment type="caution">
    <text evidence="1">The sequence shown here is derived from an EMBL/GenBank/DDBJ whole genome shotgun (WGS) entry which is preliminary data.</text>
</comment>
<proteinExistence type="predicted"/>
<dbReference type="OrthoDB" id="416741at2759"/>
<sequence length="149" mass="16132">MGAAHLPLPSSVSNASPDTDTTLYLPPSQYFLSCLTFTSSSSVNDNASTTTIAIPKPPTCTITLFRGYITSTSIPITSFLPISSSSGRFAGFCRMCTIIEEHSLKVDLQLHRPESEPKVGLGARWLDISQWRDVYSAGLPRSDGEADRC</sequence>
<keyword evidence="2" id="KW-1185">Reference proteome</keyword>
<organism evidence="1 2">
    <name type="scientific">Tetrapyrgos nigripes</name>
    <dbReference type="NCBI Taxonomy" id="182062"/>
    <lineage>
        <taxon>Eukaryota</taxon>
        <taxon>Fungi</taxon>
        <taxon>Dikarya</taxon>
        <taxon>Basidiomycota</taxon>
        <taxon>Agaricomycotina</taxon>
        <taxon>Agaricomycetes</taxon>
        <taxon>Agaricomycetidae</taxon>
        <taxon>Agaricales</taxon>
        <taxon>Marasmiineae</taxon>
        <taxon>Marasmiaceae</taxon>
        <taxon>Tetrapyrgos</taxon>
    </lineage>
</organism>
<reference evidence="1 2" key="1">
    <citation type="journal article" date="2020" name="ISME J.">
        <title>Uncovering the hidden diversity of litter-decomposition mechanisms in mushroom-forming fungi.</title>
        <authorList>
            <person name="Floudas D."/>
            <person name="Bentzer J."/>
            <person name="Ahren D."/>
            <person name="Johansson T."/>
            <person name="Persson P."/>
            <person name="Tunlid A."/>
        </authorList>
    </citation>
    <scope>NUCLEOTIDE SEQUENCE [LARGE SCALE GENOMIC DNA]</scope>
    <source>
        <strain evidence="1 2">CBS 291.85</strain>
    </source>
</reference>
<dbReference type="Proteomes" id="UP000559256">
    <property type="component" value="Unassembled WGS sequence"/>
</dbReference>
<protein>
    <submittedName>
        <fullName evidence="1">Uncharacterized protein</fullName>
    </submittedName>
</protein>
<evidence type="ECO:0000313" key="1">
    <source>
        <dbReference type="EMBL" id="KAF5374333.1"/>
    </source>
</evidence>
<evidence type="ECO:0000313" key="2">
    <source>
        <dbReference type="Proteomes" id="UP000559256"/>
    </source>
</evidence>
<dbReference type="AlphaFoldDB" id="A0A8H5LYM2"/>